<keyword evidence="2" id="KW-1133">Transmembrane helix</keyword>
<evidence type="ECO:0000256" key="1">
    <source>
        <dbReference type="SAM" id="MobiDB-lite"/>
    </source>
</evidence>
<feature type="transmembrane region" description="Helical" evidence="2">
    <location>
        <begin position="375"/>
        <end position="402"/>
    </location>
</feature>
<evidence type="ECO:0000313" key="4">
    <source>
        <dbReference type="RefSeq" id="XP_026543505.1"/>
    </source>
</evidence>
<reference evidence="4" key="1">
    <citation type="submission" date="2025-08" db="UniProtKB">
        <authorList>
            <consortium name="RefSeq"/>
        </authorList>
    </citation>
    <scope>IDENTIFICATION</scope>
</reference>
<feature type="region of interest" description="Disordered" evidence="1">
    <location>
        <begin position="474"/>
        <end position="497"/>
    </location>
</feature>
<gene>
    <name evidence="4" type="primary">LOC113425536</name>
</gene>
<feature type="region of interest" description="Disordered" evidence="1">
    <location>
        <begin position="530"/>
        <end position="558"/>
    </location>
</feature>
<keyword evidence="2" id="KW-0812">Transmembrane</keyword>
<accession>A0A6J1VKM3</accession>
<sequence>MRSQWDISSVNPRLRKMLPVHSWALIFPLPLLLVVAPSSGFFGWLTQKASPTPAPNPEPAAAALDPAGLAKVPFEMDTADERFLAEAQAVDRSLLDSCHHKVISQLRSTCTDLTEEELAKLGVALFNCQASAEGRRIYLCTQDMALAECTSGMDPDTWNAYHIVSNRARAVCYATRQMQFKRRAEHTVNTLVSTAVGQLEAMKTLKRSQEELKLLTSESLQRVVSAQEELLTRQETLRDGQAQMEDSLSSNLEHLVQEKALIASGQQQVADLLEGITRRMENVSSHLNQQDVELQEGHQSILRDLGQVQKRAQDVYSKIDTNAGLFLAYQKQTALYHDELLEKLRKMNETFGLVLQTMEKMETKVEGRLQHIQRFITWAGFSLSAVCTCLLHLVYFLLAALLMTFLQVPGASRAFLLVVVVANALSELHHTVSLGFKSLTSLLALSVAVNLLLERICRHALKDRQRRPLRALPHKAPETPACKGGLKPAKRCRVTSTPDREDEVGLLDELEKLEEVSYLSDGFPLKKDDLPKDGHLLTSTQGSGQETRAPGLSSPGSALRRLNLSRGNKPEATLEKLSRPHLGSVFSSFTNPQVSLVNDSLLSDVSSCSASPRPFCQGVTRSGHPCRKKALTDHLFCHLHVAGQSHLA</sequence>
<keyword evidence="3" id="KW-1185">Reference proteome</keyword>
<organism evidence="3 4">
    <name type="scientific">Notechis scutatus</name>
    <name type="common">mainland tiger snake</name>
    <dbReference type="NCBI Taxonomy" id="8663"/>
    <lineage>
        <taxon>Eukaryota</taxon>
        <taxon>Metazoa</taxon>
        <taxon>Chordata</taxon>
        <taxon>Craniata</taxon>
        <taxon>Vertebrata</taxon>
        <taxon>Euteleostomi</taxon>
        <taxon>Lepidosauria</taxon>
        <taxon>Squamata</taxon>
        <taxon>Bifurcata</taxon>
        <taxon>Unidentata</taxon>
        <taxon>Episquamata</taxon>
        <taxon>Toxicofera</taxon>
        <taxon>Serpentes</taxon>
        <taxon>Colubroidea</taxon>
        <taxon>Elapidae</taxon>
        <taxon>Hydrophiinae</taxon>
        <taxon>Notechis</taxon>
    </lineage>
</organism>
<dbReference type="KEGG" id="nss:113425536"/>
<feature type="compositionally biased region" description="Polar residues" evidence="1">
    <location>
        <begin position="537"/>
        <end position="546"/>
    </location>
</feature>
<evidence type="ECO:0000256" key="2">
    <source>
        <dbReference type="SAM" id="Phobius"/>
    </source>
</evidence>
<dbReference type="GeneID" id="113425536"/>
<dbReference type="PANTHER" id="PTHR33538:SF1">
    <property type="entry name" value="PROTEIN BRAMBLEBERRY"/>
    <property type="match status" value="1"/>
</dbReference>
<keyword evidence="2" id="KW-0472">Membrane</keyword>
<protein>
    <submittedName>
        <fullName evidence="4">Protein brambleberry-like</fullName>
    </submittedName>
</protein>
<dbReference type="InterPro" id="IPR040346">
    <property type="entry name" value="GEX1/Brambleberry"/>
</dbReference>
<proteinExistence type="predicted"/>
<evidence type="ECO:0000313" key="3">
    <source>
        <dbReference type="Proteomes" id="UP000504612"/>
    </source>
</evidence>
<dbReference type="AlphaFoldDB" id="A0A6J1VKM3"/>
<name>A0A6J1VKM3_9SAUR</name>
<dbReference type="RefSeq" id="XP_026543505.1">
    <property type="nucleotide sequence ID" value="XM_026687720.1"/>
</dbReference>
<dbReference type="PANTHER" id="PTHR33538">
    <property type="entry name" value="PROTEIN GAMETE EXPRESSED 1"/>
    <property type="match status" value="1"/>
</dbReference>
<dbReference type="Proteomes" id="UP000504612">
    <property type="component" value="Unplaced"/>
</dbReference>